<dbReference type="AlphaFoldDB" id="A0A699XT08"/>
<name>A0A699XT08_TANCI</name>
<sequence>VAGVGRYEVKHFLRVVGVRIGSVAEGRIVRGQNAIEIIRKAEACAHRRFELAARAHVAVGREGYGVRGVLVEVGEEAL</sequence>
<feature type="non-terminal residue" evidence="1">
    <location>
        <position position="1"/>
    </location>
</feature>
<reference evidence="1" key="1">
    <citation type="journal article" date="2019" name="Sci. Rep.">
        <title>Draft genome of Tanacetum cinerariifolium, the natural source of mosquito coil.</title>
        <authorList>
            <person name="Yamashiro T."/>
            <person name="Shiraishi A."/>
            <person name="Satake H."/>
            <person name="Nakayama K."/>
        </authorList>
    </citation>
    <scope>NUCLEOTIDE SEQUENCE</scope>
</reference>
<evidence type="ECO:0000313" key="1">
    <source>
        <dbReference type="EMBL" id="GFD59154.1"/>
    </source>
</evidence>
<gene>
    <name evidence="1" type="ORF">Tci_931123</name>
</gene>
<protein>
    <submittedName>
        <fullName evidence="1">Uncharacterized protein</fullName>
    </submittedName>
</protein>
<proteinExistence type="predicted"/>
<organism evidence="1">
    <name type="scientific">Tanacetum cinerariifolium</name>
    <name type="common">Dalmatian daisy</name>
    <name type="synonym">Chrysanthemum cinerariifolium</name>
    <dbReference type="NCBI Taxonomy" id="118510"/>
    <lineage>
        <taxon>Eukaryota</taxon>
        <taxon>Viridiplantae</taxon>
        <taxon>Streptophyta</taxon>
        <taxon>Embryophyta</taxon>
        <taxon>Tracheophyta</taxon>
        <taxon>Spermatophyta</taxon>
        <taxon>Magnoliopsida</taxon>
        <taxon>eudicotyledons</taxon>
        <taxon>Gunneridae</taxon>
        <taxon>Pentapetalae</taxon>
        <taxon>asterids</taxon>
        <taxon>campanulids</taxon>
        <taxon>Asterales</taxon>
        <taxon>Asteraceae</taxon>
        <taxon>Asteroideae</taxon>
        <taxon>Anthemideae</taxon>
        <taxon>Anthemidinae</taxon>
        <taxon>Tanacetum</taxon>
    </lineage>
</organism>
<comment type="caution">
    <text evidence="1">The sequence shown here is derived from an EMBL/GenBank/DDBJ whole genome shotgun (WGS) entry which is preliminary data.</text>
</comment>
<dbReference type="EMBL" id="BKCJ011861684">
    <property type="protein sequence ID" value="GFD59154.1"/>
    <property type="molecule type" value="Genomic_DNA"/>
</dbReference>
<accession>A0A699XT08</accession>